<proteinExistence type="inferred from homology"/>
<dbReference type="Proteomes" id="UP000320593">
    <property type="component" value="Unassembled WGS sequence"/>
</dbReference>
<keyword evidence="9" id="KW-1185">Reference proteome</keyword>
<protein>
    <submittedName>
        <fullName evidence="8">EamA-like transporter family protein</fullName>
    </submittedName>
</protein>
<accession>A0A562SEW4</accession>
<evidence type="ECO:0000313" key="9">
    <source>
        <dbReference type="Proteomes" id="UP000320593"/>
    </source>
</evidence>
<evidence type="ECO:0000313" key="8">
    <source>
        <dbReference type="EMBL" id="TWI79905.1"/>
    </source>
</evidence>
<comment type="similarity">
    <text evidence="2">Belongs to the EamA transporter family.</text>
</comment>
<feature type="transmembrane region" description="Helical" evidence="6">
    <location>
        <begin position="44"/>
        <end position="63"/>
    </location>
</feature>
<gene>
    <name evidence="8" type="ORF">JM93_04252</name>
</gene>
<evidence type="ECO:0000256" key="5">
    <source>
        <dbReference type="ARBA" id="ARBA00023136"/>
    </source>
</evidence>
<comment type="subcellular location">
    <subcellularLocation>
        <location evidence="1">Membrane</location>
        <topology evidence="1">Multi-pass membrane protein</topology>
    </subcellularLocation>
</comment>
<dbReference type="PANTHER" id="PTHR32322">
    <property type="entry name" value="INNER MEMBRANE TRANSPORTER"/>
    <property type="match status" value="1"/>
</dbReference>
<dbReference type="Gene3D" id="1.10.3730.20">
    <property type="match status" value="2"/>
</dbReference>
<evidence type="ECO:0000256" key="1">
    <source>
        <dbReference type="ARBA" id="ARBA00004141"/>
    </source>
</evidence>
<evidence type="ECO:0000256" key="6">
    <source>
        <dbReference type="SAM" id="Phobius"/>
    </source>
</evidence>
<feature type="transmembrane region" description="Helical" evidence="6">
    <location>
        <begin position="244"/>
        <end position="260"/>
    </location>
</feature>
<reference evidence="8 9" key="1">
    <citation type="submission" date="2019-07" db="EMBL/GenBank/DDBJ databases">
        <title>Genomic Encyclopedia of Archaeal and Bacterial Type Strains, Phase II (KMG-II): from individual species to whole genera.</title>
        <authorList>
            <person name="Goeker M."/>
        </authorList>
    </citation>
    <scope>NUCLEOTIDE SEQUENCE [LARGE SCALE GENOMIC DNA]</scope>
    <source>
        <strain evidence="8 9">ATCC BAA-252</strain>
    </source>
</reference>
<keyword evidence="5 6" id="KW-0472">Membrane</keyword>
<dbReference type="InterPro" id="IPR050638">
    <property type="entry name" value="AA-Vitamin_Transporters"/>
</dbReference>
<organism evidence="8 9">
    <name type="scientific">Roseibium hamelinense</name>
    <dbReference type="NCBI Taxonomy" id="150831"/>
    <lineage>
        <taxon>Bacteria</taxon>
        <taxon>Pseudomonadati</taxon>
        <taxon>Pseudomonadota</taxon>
        <taxon>Alphaproteobacteria</taxon>
        <taxon>Hyphomicrobiales</taxon>
        <taxon>Stappiaceae</taxon>
        <taxon>Roseibium</taxon>
    </lineage>
</organism>
<feature type="domain" description="EamA" evidence="7">
    <location>
        <begin position="129"/>
        <end position="260"/>
    </location>
</feature>
<dbReference type="GO" id="GO:0016020">
    <property type="term" value="C:membrane"/>
    <property type="evidence" value="ECO:0007669"/>
    <property type="project" value="UniProtKB-SubCell"/>
</dbReference>
<comment type="caution">
    <text evidence="8">The sequence shown here is derived from an EMBL/GenBank/DDBJ whole genome shotgun (WGS) entry which is preliminary data.</text>
</comment>
<feature type="domain" description="EamA" evidence="7">
    <location>
        <begin position="5"/>
        <end position="114"/>
    </location>
</feature>
<feature type="transmembrane region" description="Helical" evidence="6">
    <location>
        <begin position="222"/>
        <end position="238"/>
    </location>
</feature>
<sequence>MGAPYADPMVFLSIRFALVLPLLGVITLAYGATWPTSKTQILHCIMTGILVHGVYLGGIFWAIDQGMPAGASAIVVGLQPVLSALTAAALLKEDIRPKHWAGMALGTVGLVAVLGPKIGVLGSGINPWTLAAALTAVCAISLGTVYQKRFVPGTDLLAATFWQYVGALLVSLPLSGFESWSIDWSGQFIFALAWLVFVLSIGAILLLMVLIRKGAVSQVASLFYLVPVATAIESYFLFGEILSVIQIVGMLLVVLSVLLIRRRA</sequence>
<keyword evidence="3 6" id="KW-0812">Transmembrane</keyword>
<evidence type="ECO:0000256" key="3">
    <source>
        <dbReference type="ARBA" id="ARBA00022692"/>
    </source>
</evidence>
<dbReference type="AlphaFoldDB" id="A0A562SEW4"/>
<feature type="transmembrane region" description="Helical" evidence="6">
    <location>
        <begin position="69"/>
        <end position="91"/>
    </location>
</feature>
<feature type="transmembrane region" description="Helical" evidence="6">
    <location>
        <begin position="188"/>
        <end position="210"/>
    </location>
</feature>
<dbReference type="SUPFAM" id="SSF103481">
    <property type="entry name" value="Multidrug resistance efflux transporter EmrE"/>
    <property type="match status" value="2"/>
</dbReference>
<feature type="transmembrane region" description="Helical" evidence="6">
    <location>
        <begin position="12"/>
        <end position="32"/>
    </location>
</feature>
<evidence type="ECO:0000256" key="2">
    <source>
        <dbReference type="ARBA" id="ARBA00007362"/>
    </source>
</evidence>
<feature type="transmembrane region" description="Helical" evidence="6">
    <location>
        <begin position="100"/>
        <end position="119"/>
    </location>
</feature>
<name>A0A562SEW4_9HYPH</name>
<feature type="transmembrane region" description="Helical" evidence="6">
    <location>
        <begin position="156"/>
        <end position="176"/>
    </location>
</feature>
<dbReference type="EMBL" id="VLLF01000013">
    <property type="protein sequence ID" value="TWI79905.1"/>
    <property type="molecule type" value="Genomic_DNA"/>
</dbReference>
<dbReference type="PANTHER" id="PTHR32322:SF2">
    <property type="entry name" value="EAMA DOMAIN-CONTAINING PROTEIN"/>
    <property type="match status" value="1"/>
</dbReference>
<evidence type="ECO:0000259" key="7">
    <source>
        <dbReference type="Pfam" id="PF00892"/>
    </source>
</evidence>
<dbReference type="InterPro" id="IPR000620">
    <property type="entry name" value="EamA_dom"/>
</dbReference>
<keyword evidence="4 6" id="KW-1133">Transmembrane helix</keyword>
<evidence type="ECO:0000256" key="4">
    <source>
        <dbReference type="ARBA" id="ARBA00022989"/>
    </source>
</evidence>
<dbReference type="Pfam" id="PF00892">
    <property type="entry name" value="EamA"/>
    <property type="match status" value="2"/>
</dbReference>
<dbReference type="InterPro" id="IPR037185">
    <property type="entry name" value="EmrE-like"/>
</dbReference>
<feature type="transmembrane region" description="Helical" evidence="6">
    <location>
        <begin position="125"/>
        <end position="144"/>
    </location>
</feature>